<feature type="compositionally biased region" description="Basic and acidic residues" evidence="1">
    <location>
        <begin position="153"/>
        <end position="166"/>
    </location>
</feature>
<evidence type="ECO:0000256" key="1">
    <source>
        <dbReference type="SAM" id="MobiDB-lite"/>
    </source>
</evidence>
<dbReference type="EMBL" id="BGZK01002414">
    <property type="protein sequence ID" value="GBP93754.1"/>
    <property type="molecule type" value="Genomic_DNA"/>
</dbReference>
<evidence type="ECO:0000313" key="3">
    <source>
        <dbReference type="Proteomes" id="UP000299102"/>
    </source>
</evidence>
<name>A0A4C2A3D4_EUMVA</name>
<organism evidence="2 3">
    <name type="scientific">Eumeta variegata</name>
    <name type="common">Bagworm moth</name>
    <name type="synonym">Eumeta japonica</name>
    <dbReference type="NCBI Taxonomy" id="151549"/>
    <lineage>
        <taxon>Eukaryota</taxon>
        <taxon>Metazoa</taxon>
        <taxon>Ecdysozoa</taxon>
        <taxon>Arthropoda</taxon>
        <taxon>Hexapoda</taxon>
        <taxon>Insecta</taxon>
        <taxon>Pterygota</taxon>
        <taxon>Neoptera</taxon>
        <taxon>Endopterygota</taxon>
        <taxon>Lepidoptera</taxon>
        <taxon>Glossata</taxon>
        <taxon>Ditrysia</taxon>
        <taxon>Tineoidea</taxon>
        <taxon>Psychidae</taxon>
        <taxon>Oiketicinae</taxon>
        <taxon>Eumeta</taxon>
    </lineage>
</organism>
<feature type="region of interest" description="Disordered" evidence="1">
    <location>
        <begin position="1"/>
        <end position="166"/>
    </location>
</feature>
<keyword evidence="3" id="KW-1185">Reference proteome</keyword>
<accession>A0A4C2A3D4</accession>
<dbReference type="OrthoDB" id="411823at2759"/>
<reference evidence="2 3" key="1">
    <citation type="journal article" date="2019" name="Commun. Biol.">
        <title>The bagworm genome reveals a unique fibroin gene that provides high tensile strength.</title>
        <authorList>
            <person name="Kono N."/>
            <person name="Nakamura H."/>
            <person name="Ohtoshi R."/>
            <person name="Tomita M."/>
            <person name="Numata K."/>
            <person name="Arakawa K."/>
        </authorList>
    </citation>
    <scope>NUCLEOTIDE SEQUENCE [LARGE SCALE GENOMIC DNA]</scope>
</reference>
<feature type="compositionally biased region" description="Polar residues" evidence="1">
    <location>
        <begin position="31"/>
        <end position="44"/>
    </location>
</feature>
<comment type="caution">
    <text evidence="2">The sequence shown here is derived from an EMBL/GenBank/DDBJ whole genome shotgun (WGS) entry which is preliminary data.</text>
</comment>
<dbReference type="AlphaFoldDB" id="A0A4C2A3D4"/>
<dbReference type="Proteomes" id="UP000299102">
    <property type="component" value="Unassembled WGS sequence"/>
</dbReference>
<proteinExistence type="predicted"/>
<sequence length="166" mass="18897">MDENTERLGIGFRSPWGKSSVSLSPGFANLINGSTRSGCLTTPIDSWGYPVKDSEEISGSGRLEANQTKKETKTARRKSKPPRNAPRPVQDRKTSSVHLTHTYKVKGIHQQKVSVRQQRTRKSLNIQRFDIQNRQRTIYQSQGQPRGDQPPPDPRRYACRKSERPQ</sequence>
<gene>
    <name evidence="2" type="ORF">EVAR_63117_1</name>
</gene>
<protein>
    <submittedName>
        <fullName evidence="2">Uncharacterized protein</fullName>
    </submittedName>
</protein>
<evidence type="ECO:0000313" key="2">
    <source>
        <dbReference type="EMBL" id="GBP93754.1"/>
    </source>
</evidence>
<feature type="compositionally biased region" description="Polar residues" evidence="1">
    <location>
        <begin position="111"/>
        <end position="141"/>
    </location>
</feature>